<organism evidence="9 10">
    <name type="scientific">Pisum sativum</name>
    <name type="common">Garden pea</name>
    <name type="synonym">Lathyrus oleraceus</name>
    <dbReference type="NCBI Taxonomy" id="3888"/>
    <lineage>
        <taxon>Eukaryota</taxon>
        <taxon>Viridiplantae</taxon>
        <taxon>Streptophyta</taxon>
        <taxon>Embryophyta</taxon>
        <taxon>Tracheophyta</taxon>
        <taxon>Spermatophyta</taxon>
        <taxon>Magnoliopsida</taxon>
        <taxon>eudicotyledons</taxon>
        <taxon>Gunneridae</taxon>
        <taxon>Pentapetalae</taxon>
        <taxon>rosids</taxon>
        <taxon>fabids</taxon>
        <taxon>Fabales</taxon>
        <taxon>Fabaceae</taxon>
        <taxon>Papilionoideae</taxon>
        <taxon>50 kb inversion clade</taxon>
        <taxon>NPAAA clade</taxon>
        <taxon>Hologalegina</taxon>
        <taxon>IRL clade</taxon>
        <taxon>Fabeae</taxon>
        <taxon>Lathyrus</taxon>
    </lineage>
</organism>
<dbReference type="Gramene" id="Psat07G0252200-T3">
    <property type="protein sequence ID" value="KAI5385970.1"/>
    <property type="gene ID" value="KIW84_072522"/>
</dbReference>
<evidence type="ECO:0000313" key="10">
    <source>
        <dbReference type="Proteomes" id="UP001058974"/>
    </source>
</evidence>
<comment type="subcellular location">
    <subcellularLocation>
        <location evidence="1">Membrane</location>
        <topology evidence="1">Multi-pass membrane protein</topology>
    </subcellularLocation>
</comment>
<dbReference type="PANTHER" id="PTHR48042">
    <property type="entry name" value="ABC TRANSPORTER G FAMILY MEMBER 11"/>
    <property type="match status" value="1"/>
</dbReference>
<feature type="transmembrane region" description="Helical" evidence="7">
    <location>
        <begin position="12"/>
        <end position="37"/>
    </location>
</feature>
<keyword evidence="6 7" id="KW-0472">Membrane</keyword>
<feature type="transmembrane region" description="Helical" evidence="7">
    <location>
        <begin position="116"/>
        <end position="134"/>
    </location>
</feature>
<accession>A0A9D4ZXK4</accession>
<dbReference type="PANTHER" id="PTHR48042:SF2">
    <property type="entry name" value="TAURINE-TRANSPORTING ATPASE-RELATED"/>
    <property type="match status" value="1"/>
</dbReference>
<keyword evidence="4 7" id="KW-0812">Transmembrane</keyword>
<keyword evidence="3" id="KW-0813">Transport</keyword>
<feature type="domain" description="ABC-2 type transporter transmembrane" evidence="8">
    <location>
        <begin position="1"/>
        <end position="77"/>
    </location>
</feature>
<dbReference type="EMBL" id="JAMSHJ010000007">
    <property type="protein sequence ID" value="KAI5385970.1"/>
    <property type="molecule type" value="Genomic_DNA"/>
</dbReference>
<evidence type="ECO:0000256" key="7">
    <source>
        <dbReference type="SAM" id="Phobius"/>
    </source>
</evidence>
<dbReference type="InterPro" id="IPR052215">
    <property type="entry name" value="Plant_ABCG"/>
</dbReference>
<dbReference type="GO" id="GO:0140359">
    <property type="term" value="F:ABC-type transporter activity"/>
    <property type="evidence" value="ECO:0007669"/>
    <property type="project" value="InterPro"/>
</dbReference>
<evidence type="ECO:0000313" key="9">
    <source>
        <dbReference type="EMBL" id="KAI5385970.1"/>
    </source>
</evidence>
<comment type="caution">
    <text evidence="9">The sequence shown here is derived from an EMBL/GenBank/DDBJ whole genome shotgun (WGS) entry which is preliminary data.</text>
</comment>
<dbReference type="GO" id="GO:0016020">
    <property type="term" value="C:membrane"/>
    <property type="evidence" value="ECO:0007669"/>
    <property type="project" value="UniProtKB-SubCell"/>
</dbReference>
<feature type="non-terminal residue" evidence="9">
    <location>
        <position position="1"/>
    </location>
</feature>
<evidence type="ECO:0000256" key="6">
    <source>
        <dbReference type="ARBA" id="ARBA00023136"/>
    </source>
</evidence>
<protein>
    <recommendedName>
        <fullName evidence="8">ABC-2 type transporter transmembrane domain-containing protein</fullName>
    </recommendedName>
</protein>
<evidence type="ECO:0000256" key="2">
    <source>
        <dbReference type="ARBA" id="ARBA00005814"/>
    </source>
</evidence>
<evidence type="ECO:0000256" key="5">
    <source>
        <dbReference type="ARBA" id="ARBA00022989"/>
    </source>
</evidence>
<evidence type="ECO:0000256" key="4">
    <source>
        <dbReference type="ARBA" id="ARBA00022692"/>
    </source>
</evidence>
<proteinExistence type="inferred from homology"/>
<evidence type="ECO:0000256" key="3">
    <source>
        <dbReference type="ARBA" id="ARBA00022448"/>
    </source>
</evidence>
<keyword evidence="10" id="KW-1185">Reference proteome</keyword>
<evidence type="ECO:0000259" key="8">
    <source>
        <dbReference type="Pfam" id="PF01061"/>
    </source>
</evidence>
<sequence>VLFSSLMLVESLMMIVSSIVPNFLMGIVTGAGIQGVMMLVGGFFKLPHDIPNIFWKYPFHYVAFHTYVTEGLFKNEYEGLRFDNPNVQGVNRYITGEVVLTDIWQIDMNYSKYVDLAILLGMIVLYRVLFLFIIKGREKMKPVVGSMLSSMGESSKTVIHVEKPDATPLNGHVV</sequence>
<keyword evidence="5 7" id="KW-1133">Transmembrane helix</keyword>
<gene>
    <name evidence="9" type="ORF">KIW84_072522</name>
</gene>
<dbReference type="AlphaFoldDB" id="A0A9D4ZXK4"/>
<dbReference type="Proteomes" id="UP001058974">
    <property type="component" value="Chromosome 7"/>
</dbReference>
<comment type="similarity">
    <text evidence="2">Belongs to the ABC transporter superfamily. ABCG family. Eye pigment precursor importer (TC 3.A.1.204) subfamily.</text>
</comment>
<evidence type="ECO:0000256" key="1">
    <source>
        <dbReference type="ARBA" id="ARBA00004141"/>
    </source>
</evidence>
<dbReference type="InterPro" id="IPR013525">
    <property type="entry name" value="ABC2_TM"/>
</dbReference>
<name>A0A9D4ZXK4_PEA</name>
<reference evidence="9 10" key="1">
    <citation type="journal article" date="2022" name="Nat. Genet.">
        <title>Improved pea reference genome and pan-genome highlight genomic features and evolutionary characteristics.</title>
        <authorList>
            <person name="Yang T."/>
            <person name="Liu R."/>
            <person name="Luo Y."/>
            <person name="Hu S."/>
            <person name="Wang D."/>
            <person name="Wang C."/>
            <person name="Pandey M.K."/>
            <person name="Ge S."/>
            <person name="Xu Q."/>
            <person name="Li N."/>
            <person name="Li G."/>
            <person name="Huang Y."/>
            <person name="Saxena R.K."/>
            <person name="Ji Y."/>
            <person name="Li M."/>
            <person name="Yan X."/>
            <person name="He Y."/>
            <person name="Liu Y."/>
            <person name="Wang X."/>
            <person name="Xiang C."/>
            <person name="Varshney R.K."/>
            <person name="Ding H."/>
            <person name="Gao S."/>
            <person name="Zong X."/>
        </authorList>
    </citation>
    <scope>NUCLEOTIDE SEQUENCE [LARGE SCALE GENOMIC DNA]</scope>
    <source>
        <strain evidence="9 10">cv. Zhongwan 6</strain>
    </source>
</reference>
<dbReference type="Pfam" id="PF01061">
    <property type="entry name" value="ABC2_membrane"/>
    <property type="match status" value="1"/>
</dbReference>